<feature type="compositionally biased region" description="Low complexity" evidence="1">
    <location>
        <begin position="312"/>
        <end position="323"/>
    </location>
</feature>
<gene>
    <name evidence="2" type="ORF">Agub_g6810</name>
</gene>
<proteinExistence type="predicted"/>
<protein>
    <submittedName>
        <fullName evidence="2">Uncharacterized protein</fullName>
    </submittedName>
</protein>
<feature type="compositionally biased region" description="Low complexity" evidence="1">
    <location>
        <begin position="351"/>
        <end position="366"/>
    </location>
</feature>
<evidence type="ECO:0000313" key="2">
    <source>
        <dbReference type="EMBL" id="GFR45431.1"/>
    </source>
</evidence>
<accession>A0AAD3DP25</accession>
<feature type="region of interest" description="Disordered" evidence="1">
    <location>
        <begin position="351"/>
        <end position="432"/>
    </location>
</feature>
<reference evidence="2 3" key="1">
    <citation type="journal article" date="2021" name="Sci. Rep.">
        <title>Genome sequencing of the multicellular alga Astrephomene provides insights into convergent evolution of germ-soma differentiation.</title>
        <authorList>
            <person name="Yamashita S."/>
            <person name="Yamamoto K."/>
            <person name="Matsuzaki R."/>
            <person name="Suzuki S."/>
            <person name="Yamaguchi H."/>
            <person name="Hirooka S."/>
            <person name="Minakuchi Y."/>
            <person name="Miyagishima S."/>
            <person name="Kawachi M."/>
            <person name="Toyoda A."/>
            <person name="Nozaki H."/>
        </authorList>
    </citation>
    <scope>NUCLEOTIDE SEQUENCE [LARGE SCALE GENOMIC DNA]</scope>
    <source>
        <strain evidence="2 3">NIES-4017</strain>
    </source>
</reference>
<dbReference type="EMBL" id="BMAR01000010">
    <property type="protein sequence ID" value="GFR45431.1"/>
    <property type="molecule type" value="Genomic_DNA"/>
</dbReference>
<feature type="compositionally biased region" description="Pro residues" evidence="1">
    <location>
        <begin position="228"/>
        <end position="242"/>
    </location>
</feature>
<feature type="region of interest" description="Disordered" evidence="1">
    <location>
        <begin position="37"/>
        <end position="332"/>
    </location>
</feature>
<sequence>MEVEDFDDDDVGLTSAQMIARERAAFGKNGDLNSALRGVSSRRGADNDFRIPAAGVSRGQGGFGLDSELERDSRPANLPQPAEAFGLTSGMQRLDFKDARPQASEAFGLSAEVPPPPPPASAPSPSRATPPGPLTRGLQPLGGPGRALPPPRRGPGLSPLRPPGAPPPAPVSQQQPAQPPPPPQQAFGLAAEAAEDTPRIANPGNNQPLLQQHQQQQQQPPSHLMSPLPAPLPPSTQPPPPAAAAVAQSAFGLANELRPQQHLPEPGSMQQHPQYPQQQQPPGGGYGLGDEVRAAAAAGGLQRPPPPPPPAAAVTALPQQQQQRFNRPSGGYGLAEDVHVAGAGAAAVAPGGAWGQQLQQPGQQQQPGGGFGIAAEVGSGPQPPQPRAPGVQPQGYGQGYGLDNDIAQQQQQQEHQQQHQQEIQEMQQQQQQQQLLSGIPAEYWSQPPADTALPLDQLLGPAAAAAAGEGPWLQLNARQAQAVMTGLAQQGVAPRVVDIREAREKLLDASAPPRLAYLAAVERAAPGQRLGPNCRPSLLQTKLKAGQNRLRKLLEPVLEPGGQGFVDLSYSPEGALQPESARVWQFGLTLVQADGVGKTGLQRVRQPCLYIARVALFDRRANRFLGNVLGLRPSGVSQYDKRWNFNTEERVVVRCGCVQSDPQAGTRLVSDEALSLFVEFNVSYRLSVMDTLNMPQNEGKSAQLLDEINTCWAMISFRKCTGLQREVQISVPLYHGSIYNPQPMTAIYEEKRKQSPFLSAFKSHDSPVLQFRVGPLSEGKPPLVPYAFMPPTLLATPDLASALATYRMAAALLLARQPGPFAPAADPVLAGFPALLGDHHLLAEFLTRWRDVTQKMGAILDPGCCAPEVLPPLAALLEAFRRCTVELAPLAHCPTIPPRHINNFVEYQGHRLRLVQSYCHVVDPASNKILGARHPVEPLSHAGFEFLHAPFDVSEVRVCMADRLERPELFY</sequence>
<evidence type="ECO:0000256" key="1">
    <source>
        <dbReference type="SAM" id="MobiDB-lite"/>
    </source>
</evidence>
<feature type="compositionally biased region" description="Low complexity" evidence="1">
    <location>
        <begin position="270"/>
        <end position="281"/>
    </location>
</feature>
<dbReference type="Proteomes" id="UP001054857">
    <property type="component" value="Unassembled WGS sequence"/>
</dbReference>
<feature type="compositionally biased region" description="Low complexity" evidence="1">
    <location>
        <begin position="408"/>
        <end position="432"/>
    </location>
</feature>
<organism evidence="2 3">
    <name type="scientific">Astrephomene gubernaculifera</name>
    <dbReference type="NCBI Taxonomy" id="47775"/>
    <lineage>
        <taxon>Eukaryota</taxon>
        <taxon>Viridiplantae</taxon>
        <taxon>Chlorophyta</taxon>
        <taxon>core chlorophytes</taxon>
        <taxon>Chlorophyceae</taxon>
        <taxon>CS clade</taxon>
        <taxon>Chlamydomonadales</taxon>
        <taxon>Astrephomenaceae</taxon>
        <taxon>Astrephomene</taxon>
    </lineage>
</organism>
<feature type="compositionally biased region" description="Low complexity" evidence="1">
    <location>
        <begin position="243"/>
        <end position="254"/>
    </location>
</feature>
<name>A0AAD3DP25_9CHLO</name>
<evidence type="ECO:0000313" key="3">
    <source>
        <dbReference type="Proteomes" id="UP001054857"/>
    </source>
</evidence>
<dbReference type="AlphaFoldDB" id="A0AAD3DP25"/>
<feature type="compositionally biased region" description="Pro residues" evidence="1">
    <location>
        <begin position="160"/>
        <end position="170"/>
    </location>
</feature>
<keyword evidence="3" id="KW-1185">Reference proteome</keyword>
<feature type="compositionally biased region" description="Low complexity" evidence="1">
    <location>
        <begin position="207"/>
        <end position="227"/>
    </location>
</feature>
<comment type="caution">
    <text evidence="2">The sequence shown here is derived from an EMBL/GenBank/DDBJ whole genome shotgun (WGS) entry which is preliminary data.</text>
</comment>
<feature type="non-terminal residue" evidence="2">
    <location>
        <position position="971"/>
    </location>
</feature>
<feature type="compositionally biased region" description="Pro residues" evidence="1">
    <location>
        <begin position="113"/>
        <end position="133"/>
    </location>
</feature>